<organism evidence="8 9">
    <name type="scientific">Microbispora corallina</name>
    <dbReference type="NCBI Taxonomy" id="83302"/>
    <lineage>
        <taxon>Bacteria</taxon>
        <taxon>Bacillati</taxon>
        <taxon>Actinomycetota</taxon>
        <taxon>Actinomycetes</taxon>
        <taxon>Streptosporangiales</taxon>
        <taxon>Streptosporangiaceae</taxon>
        <taxon>Microbispora</taxon>
    </lineage>
</organism>
<name>A0ABQ4FTA6_9ACTN</name>
<comment type="function">
    <text evidence="6">Also exhibits azoreductase activity. Catalyzes the reductive cleavage of the azo bond in aromatic azo compounds to the corresponding amines.</text>
</comment>
<sequence length="209" mass="22053">MPHLLHIDASARAEGSVSRDVATTFRQGWTGTVTYRDLGAAPVPHLGIDAILSRSLPAAGFTPEQRAAAALQDTLLDELIAADAYLFAVPMYNYGVPSTFKSWIDHILIVGRTIGASGESPVAGRPATLVLSKGGAYGPGTPKEGWDFVEPYLVKVFAEILGLDLHVIAAELTLADTTPAMHDLRGLAADSLTAAHESARARARTLALV</sequence>
<evidence type="ECO:0000256" key="4">
    <source>
        <dbReference type="ARBA" id="ARBA00023027"/>
    </source>
</evidence>
<comment type="subunit">
    <text evidence="6">Homodimer.</text>
</comment>
<dbReference type="InterPro" id="IPR023048">
    <property type="entry name" value="NADH:quinone_OxRdtase_FMN_depd"/>
</dbReference>
<comment type="catalytic activity">
    <reaction evidence="6">
        <text>2 a quinone + NADH + H(+) = 2 a 1,4-benzosemiquinone + NAD(+)</text>
        <dbReference type="Rhea" id="RHEA:65952"/>
        <dbReference type="ChEBI" id="CHEBI:15378"/>
        <dbReference type="ChEBI" id="CHEBI:57540"/>
        <dbReference type="ChEBI" id="CHEBI:57945"/>
        <dbReference type="ChEBI" id="CHEBI:132124"/>
        <dbReference type="ChEBI" id="CHEBI:134225"/>
    </reaction>
</comment>
<dbReference type="Gene3D" id="3.40.50.360">
    <property type="match status" value="1"/>
</dbReference>
<protein>
    <recommendedName>
        <fullName evidence="6">FMN dependent NADH:quinone oxidoreductase</fullName>
        <ecNumber evidence="6">1.6.5.-</ecNumber>
    </recommendedName>
    <alternativeName>
        <fullName evidence="6">Azo-dye reductase</fullName>
    </alternativeName>
    <alternativeName>
        <fullName evidence="6">FMN-dependent NADH-azo compound oxidoreductase</fullName>
    </alternativeName>
    <alternativeName>
        <fullName evidence="6">FMN-dependent NADH-azoreductase</fullName>
        <ecNumber evidence="6">1.7.1.17</ecNumber>
    </alternativeName>
</protein>
<gene>
    <name evidence="6 8" type="primary">azoR</name>
    <name evidence="8" type="ORF">Mco01_10010</name>
</gene>
<keyword evidence="1 6" id="KW-0285">Flavoprotein</keyword>
<evidence type="ECO:0000256" key="1">
    <source>
        <dbReference type="ARBA" id="ARBA00022630"/>
    </source>
</evidence>
<dbReference type="SUPFAM" id="SSF52218">
    <property type="entry name" value="Flavoproteins"/>
    <property type="match status" value="1"/>
</dbReference>
<dbReference type="Pfam" id="PF02525">
    <property type="entry name" value="Flavodoxin_2"/>
    <property type="match status" value="1"/>
</dbReference>
<comment type="caution">
    <text evidence="6">Lacks conserved residue(s) required for the propagation of feature annotation.</text>
</comment>
<reference evidence="8 9" key="1">
    <citation type="submission" date="2021-01" db="EMBL/GenBank/DDBJ databases">
        <title>Whole genome shotgun sequence of Microbispora corallina NBRC 16416.</title>
        <authorList>
            <person name="Komaki H."/>
            <person name="Tamura T."/>
        </authorList>
    </citation>
    <scope>NUCLEOTIDE SEQUENCE [LARGE SCALE GENOMIC DNA]</scope>
    <source>
        <strain evidence="8 9">NBRC 16416</strain>
    </source>
</reference>
<feature type="binding site" evidence="6">
    <location>
        <position position="10"/>
    </location>
    <ligand>
        <name>FMN</name>
        <dbReference type="ChEBI" id="CHEBI:58210"/>
    </ligand>
</feature>
<accession>A0ABQ4FTA6</accession>
<feature type="binding site" evidence="6">
    <location>
        <begin position="132"/>
        <end position="135"/>
    </location>
    <ligand>
        <name>FMN</name>
        <dbReference type="ChEBI" id="CHEBI:58210"/>
    </ligand>
</feature>
<comment type="cofactor">
    <cofactor evidence="6">
        <name>FMN</name>
        <dbReference type="ChEBI" id="CHEBI:58210"/>
    </cofactor>
    <text evidence="6">Binds 1 FMN per subunit.</text>
</comment>
<evidence type="ECO:0000256" key="5">
    <source>
        <dbReference type="ARBA" id="ARBA00048542"/>
    </source>
</evidence>
<proteinExistence type="inferred from homology"/>
<evidence type="ECO:0000256" key="6">
    <source>
        <dbReference type="HAMAP-Rule" id="MF_01216"/>
    </source>
</evidence>
<comment type="caution">
    <text evidence="8">The sequence shown here is derived from an EMBL/GenBank/DDBJ whole genome shotgun (WGS) entry which is preliminary data.</text>
</comment>
<evidence type="ECO:0000313" key="8">
    <source>
        <dbReference type="EMBL" id="GIH38001.1"/>
    </source>
</evidence>
<evidence type="ECO:0000256" key="3">
    <source>
        <dbReference type="ARBA" id="ARBA00023002"/>
    </source>
</evidence>
<dbReference type="EC" id="1.7.1.17" evidence="6"/>
<feature type="domain" description="Flavodoxin-like fold" evidence="7">
    <location>
        <begin position="3"/>
        <end position="174"/>
    </location>
</feature>
<comment type="similarity">
    <text evidence="6">Belongs to the azoreductase type 1 family.</text>
</comment>
<feature type="binding site" evidence="6">
    <location>
        <begin position="16"/>
        <end position="18"/>
    </location>
    <ligand>
        <name>FMN</name>
        <dbReference type="ChEBI" id="CHEBI:58210"/>
    </ligand>
</feature>
<keyword evidence="4 6" id="KW-0520">NAD</keyword>
<dbReference type="EC" id="1.6.5.-" evidence="6"/>
<evidence type="ECO:0000313" key="9">
    <source>
        <dbReference type="Proteomes" id="UP000603904"/>
    </source>
</evidence>
<keyword evidence="2 6" id="KW-0288">FMN</keyword>
<keyword evidence="9" id="KW-1185">Reference proteome</keyword>
<evidence type="ECO:0000259" key="7">
    <source>
        <dbReference type="Pfam" id="PF02525"/>
    </source>
</evidence>
<dbReference type="PANTHER" id="PTHR43741">
    <property type="entry name" value="FMN-DEPENDENT NADH-AZOREDUCTASE 1"/>
    <property type="match status" value="1"/>
</dbReference>
<dbReference type="InterPro" id="IPR029039">
    <property type="entry name" value="Flavoprotein-like_sf"/>
</dbReference>
<dbReference type="InterPro" id="IPR003680">
    <property type="entry name" value="Flavodoxin_fold"/>
</dbReference>
<dbReference type="RefSeq" id="WP_204055694.1">
    <property type="nucleotide sequence ID" value="NZ_BAAAGP010000003.1"/>
</dbReference>
<dbReference type="Proteomes" id="UP000603904">
    <property type="component" value="Unassembled WGS sequence"/>
</dbReference>
<comment type="function">
    <text evidence="6">Quinone reductase that provides resistance to thiol-specific stress caused by electrophilic quinones.</text>
</comment>
<dbReference type="EMBL" id="BOOC01000003">
    <property type="protein sequence ID" value="GIH38001.1"/>
    <property type="molecule type" value="Genomic_DNA"/>
</dbReference>
<dbReference type="PANTHER" id="PTHR43741:SF4">
    <property type="entry name" value="FMN-DEPENDENT NADH:QUINONE OXIDOREDUCTASE"/>
    <property type="match status" value="1"/>
</dbReference>
<evidence type="ECO:0000256" key="2">
    <source>
        <dbReference type="ARBA" id="ARBA00022643"/>
    </source>
</evidence>
<dbReference type="HAMAP" id="MF_01216">
    <property type="entry name" value="Azoreductase_type1"/>
    <property type="match status" value="1"/>
</dbReference>
<dbReference type="InterPro" id="IPR050104">
    <property type="entry name" value="FMN-dep_NADH:Q_OxRdtase_AzoR1"/>
</dbReference>
<keyword evidence="3 6" id="KW-0560">Oxidoreductase</keyword>
<comment type="catalytic activity">
    <reaction evidence="5">
        <text>N,N-dimethyl-1,4-phenylenediamine + anthranilate + 2 NAD(+) = 2-(4-dimethylaminophenyl)diazenylbenzoate + 2 NADH + 2 H(+)</text>
        <dbReference type="Rhea" id="RHEA:55872"/>
        <dbReference type="ChEBI" id="CHEBI:15378"/>
        <dbReference type="ChEBI" id="CHEBI:15783"/>
        <dbReference type="ChEBI" id="CHEBI:16567"/>
        <dbReference type="ChEBI" id="CHEBI:57540"/>
        <dbReference type="ChEBI" id="CHEBI:57945"/>
        <dbReference type="ChEBI" id="CHEBI:71579"/>
        <dbReference type="EC" id="1.7.1.17"/>
    </reaction>
    <physiologicalReaction direction="right-to-left" evidence="5">
        <dbReference type="Rhea" id="RHEA:55874"/>
    </physiologicalReaction>
</comment>